<feature type="signal peptide" evidence="3">
    <location>
        <begin position="1"/>
        <end position="18"/>
    </location>
</feature>
<gene>
    <name evidence="5" type="ORF">OnM2_071060</name>
</gene>
<evidence type="ECO:0000313" key="6">
    <source>
        <dbReference type="Proteomes" id="UP000286134"/>
    </source>
</evidence>
<organism evidence="5 6">
    <name type="scientific">Erysiphe neolycopersici</name>
    <dbReference type="NCBI Taxonomy" id="212602"/>
    <lineage>
        <taxon>Eukaryota</taxon>
        <taxon>Fungi</taxon>
        <taxon>Dikarya</taxon>
        <taxon>Ascomycota</taxon>
        <taxon>Pezizomycotina</taxon>
        <taxon>Leotiomycetes</taxon>
        <taxon>Erysiphales</taxon>
        <taxon>Erysiphaceae</taxon>
        <taxon>Erysiphe</taxon>
    </lineage>
</organism>
<evidence type="ECO:0000256" key="1">
    <source>
        <dbReference type="ARBA" id="ARBA00008668"/>
    </source>
</evidence>
<feature type="chain" id="PRO_5019362581" evidence="3">
    <location>
        <begin position="19"/>
        <end position="256"/>
    </location>
</feature>
<evidence type="ECO:0000259" key="4">
    <source>
        <dbReference type="Pfam" id="PF13472"/>
    </source>
</evidence>
<dbReference type="AlphaFoldDB" id="A0A420HKJ7"/>
<dbReference type="SMR" id="A0A420HKJ7"/>
<dbReference type="STRING" id="212602.A0A420HKJ7"/>
<dbReference type="Pfam" id="PF13472">
    <property type="entry name" value="Lipase_GDSL_2"/>
    <property type="match status" value="1"/>
</dbReference>
<dbReference type="PANTHER" id="PTHR43695:SF1">
    <property type="entry name" value="RHAMNOGALACTURONAN ACETYLESTERASE"/>
    <property type="match status" value="1"/>
</dbReference>
<keyword evidence="6" id="KW-1185">Reference proteome</keyword>
<dbReference type="Proteomes" id="UP000286134">
    <property type="component" value="Unassembled WGS sequence"/>
</dbReference>
<comment type="similarity">
    <text evidence="1">Belongs to the 'GDSL' lipolytic enzyme family.</text>
</comment>
<dbReference type="InterPro" id="IPR013830">
    <property type="entry name" value="SGNH_hydro"/>
</dbReference>
<dbReference type="InterPro" id="IPR037459">
    <property type="entry name" value="RhgT-like"/>
</dbReference>
<dbReference type="InterPro" id="IPR036514">
    <property type="entry name" value="SGNH_hydro_sf"/>
</dbReference>
<accession>A0A420HKJ7</accession>
<name>A0A420HKJ7_9PEZI</name>
<comment type="caution">
    <text evidence="5">The sequence shown here is derived from an EMBL/GenBank/DDBJ whole genome shotgun (WGS) entry which is preliminary data.</text>
</comment>
<dbReference type="OrthoDB" id="2141316at2759"/>
<feature type="domain" description="SGNH hydrolase-type esterase" evidence="4">
    <location>
        <begin position="25"/>
        <end position="221"/>
    </location>
</feature>
<keyword evidence="2" id="KW-0378">Hydrolase</keyword>
<proteinExistence type="inferred from homology"/>
<dbReference type="Gene3D" id="3.40.50.1110">
    <property type="entry name" value="SGNH hydrolase"/>
    <property type="match status" value="1"/>
</dbReference>
<dbReference type="PANTHER" id="PTHR43695">
    <property type="entry name" value="PUTATIVE (AFU_ORTHOLOGUE AFUA_2G17250)-RELATED"/>
    <property type="match status" value="1"/>
</dbReference>
<evidence type="ECO:0000313" key="5">
    <source>
        <dbReference type="EMBL" id="RKF57933.1"/>
    </source>
</evidence>
<protein>
    <submittedName>
        <fullName evidence="5">Rhamnogalacturonan acetylesterase</fullName>
    </submittedName>
</protein>
<keyword evidence="3" id="KW-0732">Signal</keyword>
<dbReference type="EMBL" id="MCFK01007101">
    <property type="protein sequence ID" value="RKF57933.1"/>
    <property type="molecule type" value="Genomic_DNA"/>
</dbReference>
<dbReference type="GO" id="GO:0016787">
    <property type="term" value="F:hydrolase activity"/>
    <property type="evidence" value="ECO:0007669"/>
    <property type="project" value="UniProtKB-KW"/>
</dbReference>
<sequence>MLLPNLLYISAVIRGVYTQTVYLCGDSTTADNGGKRLTQGWGVFLQDSLDIKVVNNAIGGRSARSFTEEGRFKEVADLVQPGDFVVMEFGKNDGGSLRNSKNQRTPCPGDGNEKCVSPVNGQTVYTFPQYLIVAGRSMTDKGAKVIYASLIPNNPWEVEPFSYVPGRFSAYASLAAKTIGSPSATFVDHGKYVAEAYRLAGKAVVDTYYPTDHTHPSKAGALVVEKAFVRSIVCAKNELAEHVKIPADELQGECLE</sequence>
<dbReference type="SUPFAM" id="SSF52266">
    <property type="entry name" value="SGNH hydrolase"/>
    <property type="match status" value="1"/>
</dbReference>
<reference evidence="5 6" key="1">
    <citation type="journal article" date="2018" name="BMC Genomics">
        <title>Comparative genome analyses reveal sequence features reflecting distinct modes of host-adaptation between dicot and monocot powdery mildew.</title>
        <authorList>
            <person name="Wu Y."/>
            <person name="Ma X."/>
            <person name="Pan Z."/>
            <person name="Kale S.D."/>
            <person name="Song Y."/>
            <person name="King H."/>
            <person name="Zhang Q."/>
            <person name="Presley C."/>
            <person name="Deng X."/>
            <person name="Wei C.I."/>
            <person name="Xiao S."/>
        </authorList>
    </citation>
    <scope>NUCLEOTIDE SEQUENCE [LARGE SCALE GENOMIC DNA]</scope>
    <source>
        <strain evidence="5">UMSG2</strain>
    </source>
</reference>
<evidence type="ECO:0000256" key="2">
    <source>
        <dbReference type="ARBA" id="ARBA00022801"/>
    </source>
</evidence>
<evidence type="ECO:0000256" key="3">
    <source>
        <dbReference type="SAM" id="SignalP"/>
    </source>
</evidence>